<organism evidence="1 2">
    <name type="scientific">Populus alba</name>
    <name type="common">White poplar</name>
    <dbReference type="NCBI Taxonomy" id="43335"/>
    <lineage>
        <taxon>Eukaryota</taxon>
        <taxon>Viridiplantae</taxon>
        <taxon>Streptophyta</taxon>
        <taxon>Embryophyta</taxon>
        <taxon>Tracheophyta</taxon>
        <taxon>Spermatophyta</taxon>
        <taxon>Magnoliopsida</taxon>
        <taxon>eudicotyledons</taxon>
        <taxon>Gunneridae</taxon>
        <taxon>Pentapetalae</taxon>
        <taxon>rosids</taxon>
        <taxon>fabids</taxon>
        <taxon>Malpighiales</taxon>
        <taxon>Salicaceae</taxon>
        <taxon>Saliceae</taxon>
        <taxon>Populus</taxon>
    </lineage>
</organism>
<comment type="caution">
    <text evidence="1">The sequence shown here is derived from an EMBL/GenBank/DDBJ whole genome shotgun (WGS) entry which is preliminary data.</text>
</comment>
<dbReference type="EMBL" id="RCHU02000014">
    <property type="protein sequence ID" value="KAL3571828.1"/>
    <property type="molecule type" value="Genomic_DNA"/>
</dbReference>
<gene>
    <name evidence="1" type="ORF">D5086_025732</name>
</gene>
<protein>
    <submittedName>
        <fullName evidence="1">Uncharacterized protein</fullName>
    </submittedName>
</protein>
<keyword evidence="2" id="KW-1185">Reference proteome</keyword>
<evidence type="ECO:0000313" key="2">
    <source>
        <dbReference type="Proteomes" id="UP000309997"/>
    </source>
</evidence>
<sequence>MSREQSQEFEVCNKCWTLQQHALRSPCYVNDYVTLLLHKFDYIFSALKNLSLPQSSRVDWTHQMKP</sequence>
<accession>A0ACC4AZZ5</accession>
<evidence type="ECO:0000313" key="1">
    <source>
        <dbReference type="EMBL" id="KAL3571828.1"/>
    </source>
</evidence>
<name>A0ACC4AZZ5_POPAL</name>
<reference evidence="1 2" key="1">
    <citation type="journal article" date="2024" name="Plant Biotechnol. J.">
        <title>Genome and CRISPR/Cas9 system of a widespread forest tree (Populus alba) in the world.</title>
        <authorList>
            <person name="Liu Y.J."/>
            <person name="Jiang P.F."/>
            <person name="Han X.M."/>
            <person name="Li X.Y."/>
            <person name="Wang H.M."/>
            <person name="Wang Y.J."/>
            <person name="Wang X.X."/>
            <person name="Zeng Q.Y."/>
        </authorList>
    </citation>
    <scope>NUCLEOTIDE SEQUENCE [LARGE SCALE GENOMIC DNA]</scope>
    <source>
        <strain evidence="2">cv. PAL-ZL1</strain>
    </source>
</reference>
<dbReference type="Proteomes" id="UP000309997">
    <property type="component" value="Unassembled WGS sequence"/>
</dbReference>
<proteinExistence type="predicted"/>